<dbReference type="InterPro" id="IPR021735">
    <property type="entry name" value="DUF3306"/>
</dbReference>
<dbReference type="Proteomes" id="UP000583454">
    <property type="component" value="Unassembled WGS sequence"/>
</dbReference>
<organism evidence="2 3">
    <name type="scientific">Methylorubrum rhodinum</name>
    <dbReference type="NCBI Taxonomy" id="29428"/>
    <lineage>
        <taxon>Bacteria</taxon>
        <taxon>Pseudomonadati</taxon>
        <taxon>Pseudomonadota</taxon>
        <taxon>Alphaproteobacteria</taxon>
        <taxon>Hyphomicrobiales</taxon>
        <taxon>Methylobacteriaceae</taxon>
        <taxon>Methylorubrum</taxon>
    </lineage>
</organism>
<keyword evidence="3" id="KW-1185">Reference proteome</keyword>
<protein>
    <recommendedName>
        <fullName evidence="4">DUF3306 domain-containing protein</fullName>
    </recommendedName>
</protein>
<accession>A0A840ZQC0</accession>
<name>A0A840ZQC0_9HYPH</name>
<gene>
    <name evidence="2" type="ORF">HNR00_003809</name>
</gene>
<evidence type="ECO:0000313" key="2">
    <source>
        <dbReference type="EMBL" id="MBB5759081.1"/>
    </source>
</evidence>
<dbReference type="RefSeq" id="WP_183571882.1">
    <property type="nucleotide sequence ID" value="NZ_JACHOP010000019.1"/>
</dbReference>
<feature type="compositionally biased region" description="Basic residues" evidence="1">
    <location>
        <begin position="240"/>
        <end position="249"/>
    </location>
</feature>
<dbReference type="AlphaFoldDB" id="A0A840ZQC0"/>
<evidence type="ECO:0000256" key="1">
    <source>
        <dbReference type="SAM" id="MobiDB-lite"/>
    </source>
</evidence>
<reference evidence="2 3" key="1">
    <citation type="submission" date="2020-08" db="EMBL/GenBank/DDBJ databases">
        <title>Genomic Encyclopedia of Type Strains, Phase IV (KMG-IV): sequencing the most valuable type-strain genomes for metagenomic binning, comparative biology and taxonomic classification.</title>
        <authorList>
            <person name="Goeker M."/>
        </authorList>
    </citation>
    <scope>NUCLEOTIDE SEQUENCE [LARGE SCALE GENOMIC DNA]</scope>
    <source>
        <strain evidence="2 3">DSM 2163</strain>
    </source>
</reference>
<sequence length="249" mass="25956">MSDGFLSRWARRKEAVKAAEQNVAQEAPVPSPLWGGVGVGVVQDEAGAVPPAPPPPPPSSPQGGGEAPDLEALGDRTAASEVPADTDQHLLDLPSLDALTPDTDLTPFLRTGVPSALRNAALRRMWSLDPSIRDFVSEAREYAYDWNTPGGVPGMGPLLPGDDVKAMLGRLFRDPAEAKPEAGSPADAPEPEPTESPETGVAEAADEVPAPEPEPAQASIVSAEPPQPKAAEAPRPEPRLRRHGGAKPA</sequence>
<dbReference type="Pfam" id="PF11748">
    <property type="entry name" value="DUF3306"/>
    <property type="match status" value="1"/>
</dbReference>
<feature type="compositionally biased region" description="Pro residues" evidence="1">
    <location>
        <begin position="50"/>
        <end position="60"/>
    </location>
</feature>
<comment type="caution">
    <text evidence="2">The sequence shown here is derived from an EMBL/GenBank/DDBJ whole genome shotgun (WGS) entry which is preliminary data.</text>
</comment>
<dbReference type="EMBL" id="JACHOP010000019">
    <property type="protein sequence ID" value="MBB5759081.1"/>
    <property type="molecule type" value="Genomic_DNA"/>
</dbReference>
<evidence type="ECO:0000313" key="3">
    <source>
        <dbReference type="Proteomes" id="UP000583454"/>
    </source>
</evidence>
<feature type="region of interest" description="Disordered" evidence="1">
    <location>
        <begin position="173"/>
        <end position="249"/>
    </location>
</feature>
<evidence type="ECO:0008006" key="4">
    <source>
        <dbReference type="Google" id="ProtNLM"/>
    </source>
</evidence>
<proteinExistence type="predicted"/>
<feature type="region of interest" description="Disordered" evidence="1">
    <location>
        <begin position="21"/>
        <end position="84"/>
    </location>
</feature>